<dbReference type="InterPro" id="IPR000602">
    <property type="entry name" value="Glyco_hydro_38_N"/>
</dbReference>
<dbReference type="EMBL" id="PCRF01000232">
    <property type="protein sequence ID" value="PIP15914.1"/>
    <property type="molecule type" value="Genomic_DNA"/>
</dbReference>
<dbReference type="SUPFAM" id="SSF88713">
    <property type="entry name" value="Glycoside hydrolase/deacetylase"/>
    <property type="match status" value="1"/>
</dbReference>
<evidence type="ECO:0000256" key="3">
    <source>
        <dbReference type="ARBA" id="ARBA00022801"/>
    </source>
</evidence>
<dbReference type="InterPro" id="IPR011682">
    <property type="entry name" value="Glyco_hydro_38_C"/>
</dbReference>
<dbReference type="GO" id="GO:0009313">
    <property type="term" value="P:oligosaccharide catabolic process"/>
    <property type="evidence" value="ECO:0007669"/>
    <property type="project" value="TreeGrafter"/>
</dbReference>
<dbReference type="GO" id="GO:0030246">
    <property type="term" value="F:carbohydrate binding"/>
    <property type="evidence" value="ECO:0007669"/>
    <property type="project" value="InterPro"/>
</dbReference>
<dbReference type="InterPro" id="IPR011013">
    <property type="entry name" value="Gal_mutarotase_sf_dom"/>
</dbReference>
<evidence type="ECO:0000313" key="6">
    <source>
        <dbReference type="EMBL" id="PIP15914.1"/>
    </source>
</evidence>
<dbReference type="InterPro" id="IPR037094">
    <property type="entry name" value="Glyco_hydro_38_cen_sf"/>
</dbReference>
<proteinExistence type="inferred from homology"/>
<dbReference type="Gene3D" id="3.20.110.10">
    <property type="entry name" value="Glycoside hydrolase 38, N terminal domain"/>
    <property type="match status" value="1"/>
</dbReference>
<dbReference type="GO" id="GO:0006013">
    <property type="term" value="P:mannose metabolic process"/>
    <property type="evidence" value="ECO:0007669"/>
    <property type="project" value="InterPro"/>
</dbReference>
<dbReference type="PANTHER" id="PTHR46017">
    <property type="entry name" value="ALPHA-MANNOSIDASE 2C1"/>
    <property type="match status" value="1"/>
</dbReference>
<keyword evidence="2" id="KW-0479">Metal-binding</keyword>
<dbReference type="GO" id="GO:0004559">
    <property type="term" value="F:alpha-mannosidase activity"/>
    <property type="evidence" value="ECO:0007669"/>
    <property type="project" value="InterPro"/>
</dbReference>
<dbReference type="GO" id="GO:0046872">
    <property type="term" value="F:metal ion binding"/>
    <property type="evidence" value="ECO:0007669"/>
    <property type="project" value="UniProtKB-KW"/>
</dbReference>
<comment type="similarity">
    <text evidence="1">Belongs to the glycosyl hydrolase 38 family.</text>
</comment>
<dbReference type="InterPro" id="IPR027291">
    <property type="entry name" value="Glyco_hydro_38_N_sf"/>
</dbReference>
<dbReference type="Pfam" id="PF01074">
    <property type="entry name" value="Glyco_hydro_38N"/>
    <property type="match status" value="1"/>
</dbReference>
<feature type="domain" description="Glycoside hydrolase family 38 central" evidence="5">
    <location>
        <begin position="492"/>
        <end position="566"/>
    </location>
</feature>
<evidence type="ECO:0000256" key="2">
    <source>
        <dbReference type="ARBA" id="ARBA00022723"/>
    </source>
</evidence>
<keyword evidence="4" id="KW-0326">Glycosidase</keyword>
<name>A0A2G9Y9M6_9BACT</name>
<dbReference type="PANTHER" id="PTHR46017:SF1">
    <property type="entry name" value="ALPHA-MANNOSIDASE 2C1"/>
    <property type="match status" value="1"/>
</dbReference>
<evidence type="ECO:0000256" key="4">
    <source>
        <dbReference type="ARBA" id="ARBA00023295"/>
    </source>
</evidence>
<comment type="caution">
    <text evidence="6">The sequence shown here is derived from an EMBL/GenBank/DDBJ whole genome shotgun (WGS) entry which is preliminary data.</text>
</comment>
<dbReference type="Pfam" id="PF17677">
    <property type="entry name" value="Glyco_hydro38C2"/>
    <property type="match status" value="1"/>
</dbReference>
<dbReference type="FunFam" id="1.20.1270.50:FF:000004">
    <property type="entry name" value="alpha-mannosidase 2C1 isoform X1"/>
    <property type="match status" value="1"/>
</dbReference>
<organism evidence="6 7">
    <name type="scientific">bacterium (Candidatus Ratteibacteria) CG23_combo_of_CG06-09_8_20_14_all_48_7</name>
    <dbReference type="NCBI Taxonomy" id="2014292"/>
    <lineage>
        <taxon>Bacteria</taxon>
        <taxon>Candidatus Ratteibacteria</taxon>
    </lineage>
</organism>
<dbReference type="Proteomes" id="UP000230392">
    <property type="component" value="Unassembled WGS sequence"/>
</dbReference>
<dbReference type="Pfam" id="PF07748">
    <property type="entry name" value="Glyco_hydro_38C"/>
    <property type="match status" value="1"/>
</dbReference>
<dbReference type="Gene3D" id="1.20.1270.50">
    <property type="entry name" value="Glycoside hydrolase family 38, central domain"/>
    <property type="match status" value="1"/>
</dbReference>
<dbReference type="AlphaFoldDB" id="A0A2G9Y9M6"/>
<dbReference type="SUPFAM" id="SSF74650">
    <property type="entry name" value="Galactose mutarotase-like"/>
    <property type="match status" value="1"/>
</dbReference>
<dbReference type="SMART" id="SM00872">
    <property type="entry name" value="Alpha-mann_mid"/>
    <property type="match status" value="1"/>
</dbReference>
<dbReference type="InterPro" id="IPR041147">
    <property type="entry name" value="GH38_C"/>
</dbReference>
<dbReference type="InterPro" id="IPR011330">
    <property type="entry name" value="Glyco_hydro/deAcase_b/a-brl"/>
</dbReference>
<accession>A0A2G9Y9M6</accession>
<evidence type="ECO:0000259" key="5">
    <source>
        <dbReference type="SMART" id="SM00872"/>
    </source>
</evidence>
<dbReference type="CDD" id="cd10789">
    <property type="entry name" value="GH38N_AMII_ER_cytosolic"/>
    <property type="match status" value="1"/>
</dbReference>
<evidence type="ECO:0000256" key="1">
    <source>
        <dbReference type="ARBA" id="ARBA00009792"/>
    </source>
</evidence>
<reference evidence="6 7" key="1">
    <citation type="submission" date="2017-09" db="EMBL/GenBank/DDBJ databases">
        <title>Depth-based differentiation of microbial function through sediment-hosted aquifers and enrichment of novel symbionts in the deep terrestrial subsurface.</title>
        <authorList>
            <person name="Probst A.J."/>
            <person name="Ladd B."/>
            <person name="Jarett J.K."/>
            <person name="Geller-Mcgrath D.E."/>
            <person name="Sieber C.M."/>
            <person name="Emerson J.B."/>
            <person name="Anantharaman K."/>
            <person name="Thomas B.C."/>
            <person name="Malmstrom R."/>
            <person name="Stieglmeier M."/>
            <person name="Klingl A."/>
            <person name="Woyke T."/>
            <person name="Ryan C.M."/>
            <person name="Banfield J.F."/>
        </authorList>
    </citation>
    <scope>NUCLEOTIDE SEQUENCE [LARGE SCALE GENOMIC DNA]</scope>
    <source>
        <strain evidence="6">CG23_combo_of_CG06-09_8_20_14_all_48_7</strain>
    </source>
</reference>
<sequence length="1062" mass="121010">MDKAFEAWEKEVNNLTGALGKFCGLNEFKFKQNVAGAEDPGFNDADWEVKKDLTWSLKDGIAYFRKKLHLPEKVEGINLTGSPIELNFVFPSGVEVFWDGKSLYQHKFWADKIATPLLLPDKVEPGREHLLVFKTPSGDGLGGFGAYFSFPMVEEALFEISTASAQIKFARNILEREKKAPLKKIFQKVLSLIDPEIIKRRNWKEIFASIKEIEKELEPFRAFARKYRVHLIGHSHIDMNWLWNYEDTIHVCLRDFDTVTKLMDEFPDLTFSQSQSHIYKIVEEHNPQLFDRVKKRIKEGRWDVTANAWVEGDLNMADGEAICRHILYSRKYNRERFGIEPNIMWSPDTFGHPVTIPTILSHAGIKDYYFMRPGSRFLSGGFTHPIFNWQGRDGGQVLAFNSVYNAYIFAESVITVARRFRENYGLSESMFVYGVGDHGGGPTRKDILRKKHLDLKPVIPFLTFSTTRKYYDTVRKRKVYPVVRTELNAVFEGCYTTHSDIKRANRNCENNLLTLETLAALANLLGKEYPVQKLESCWQTTLFNQFHDIFDGSAISESYRYSRDLAKEVLESSTGLLNESLNFIVNQVNTQGDGTPILVFNQLGWERSEPVEFALPSGISGKEVSLTDERGKRIPVQIIQGKKGIFIADNIPSFGYKAYWLKEGPYDDHDPHLNPLPLEGEDRGEGAKVSADIKSGIFETDYYRLEIAPDTGVIRRLYDKANRREVLSVGRSVPEDQSSYWAETCGNLLQVSQEKPHPMSAWIIGNVFRTENLLGLEEFKILEEGPVRLVLGIKRRYKNSLIDQKVIIYAGLPQVDFSLFTDWQEKGSSQDGVPMLRVKFRAGFDQPQAEFEIPFGWQVRKTEGKELPALKAVSLAEGRYRLGLLNREKHGYSVDGNNIALTILRNPYEPDSLPDSGPQKVDYRLRFGKLNQVEMAKEAAGYNRFFSVVLASKHPGKLPSTFSFLKFQSQNCIPSSLYQSLDGKSLILRFYEVQGRKGKSSLKFNFPVKSIVKTDLFGKGTQTIPVCKDKASVSVNKYSLNTIQLKSPSIIPLLQRGKKGDL</sequence>
<dbReference type="Pfam" id="PF09261">
    <property type="entry name" value="Alpha-mann_mid"/>
    <property type="match status" value="1"/>
</dbReference>
<evidence type="ECO:0000313" key="7">
    <source>
        <dbReference type="Proteomes" id="UP000230392"/>
    </source>
</evidence>
<keyword evidence="3" id="KW-0378">Hydrolase</keyword>
<gene>
    <name evidence="6" type="ORF">COX46_04750</name>
</gene>
<dbReference type="Gene3D" id="2.70.98.30">
    <property type="entry name" value="Golgi alpha-mannosidase II, domain 4"/>
    <property type="match status" value="1"/>
</dbReference>
<dbReference type="SUPFAM" id="SSF88688">
    <property type="entry name" value="Families 57/38 glycoside transferase middle domain"/>
    <property type="match status" value="1"/>
</dbReference>
<protein>
    <recommendedName>
        <fullName evidence="5">Glycoside hydrolase family 38 central domain-containing protein</fullName>
    </recommendedName>
</protein>
<dbReference type="InterPro" id="IPR028995">
    <property type="entry name" value="Glyco_hydro_57/38_cen_sf"/>
</dbReference>
<dbReference type="InterPro" id="IPR015341">
    <property type="entry name" value="Glyco_hydro_38_cen"/>
</dbReference>